<protein>
    <recommendedName>
        <fullName evidence="4">Glycosyltransferase RgtA/B/C/D-like domain-containing protein</fullName>
    </recommendedName>
</protein>
<evidence type="ECO:0000313" key="2">
    <source>
        <dbReference type="EMBL" id="KKP32210.1"/>
    </source>
</evidence>
<dbReference type="EMBL" id="LBOI01000001">
    <property type="protein sequence ID" value="KKP32210.1"/>
    <property type="molecule type" value="Genomic_DNA"/>
</dbReference>
<feature type="transmembrane region" description="Helical" evidence="1">
    <location>
        <begin position="347"/>
        <end position="368"/>
    </location>
</feature>
<accession>A0A0G0B084</accession>
<feature type="transmembrane region" description="Helical" evidence="1">
    <location>
        <begin position="182"/>
        <end position="203"/>
    </location>
</feature>
<dbReference type="AlphaFoldDB" id="A0A0G0B084"/>
<feature type="transmembrane region" description="Helical" evidence="1">
    <location>
        <begin position="232"/>
        <end position="251"/>
    </location>
</feature>
<organism evidence="2 3">
    <name type="scientific">Candidatus Woesebacteria bacterium GW2011_GWC2_31_9</name>
    <dbReference type="NCBI Taxonomy" id="1618586"/>
    <lineage>
        <taxon>Bacteria</taxon>
        <taxon>Candidatus Woeseibacteriota</taxon>
    </lineage>
</organism>
<feature type="transmembrane region" description="Helical" evidence="1">
    <location>
        <begin position="100"/>
        <end position="120"/>
    </location>
</feature>
<name>A0A0G0B084_9BACT</name>
<evidence type="ECO:0000256" key="1">
    <source>
        <dbReference type="SAM" id="Phobius"/>
    </source>
</evidence>
<feature type="transmembrane region" description="Helical" evidence="1">
    <location>
        <begin position="313"/>
        <end position="335"/>
    </location>
</feature>
<feature type="transmembrane region" description="Helical" evidence="1">
    <location>
        <begin position="34"/>
        <end position="54"/>
    </location>
</feature>
<sequence>MVNIFDKVLGSEDDLEVSPSELEKRETVKVKFNWNNLILPSLIFLIAIIVRLLYTFVFSNPNFPGWYTDVFHHWQIAYLSKEIGFHQGFLRLWDFKGMEFFWGLLHPLVLVILFSITGSISIIIPRLLSIFGGSLSIALLFILIKRHFNQKTAIAVSLFAIFFPITIFSNSAGMQEELGMPLILGALIAFPSYPIVSGVFLSFASMVRAEYWIFSFGLILASLFLRKNMDKVILMVISYLIPIVFYMKYLINWTGSFIFPIKLNFFASVRGDWFEDLPIIGAKLIAKRISQGIFGFGVLGALITLIKKPKASLLLLFGFGNIIFIGFMIGFGAYVKGYIPRFWVDRLYNWPYLFTAILIIIFLFYWIPNKFQKLKVTSEVFAWLILAFGILISQLIWKPINFFMQPVEEIYNSEKLQAKDIANYYEGGGILLPEDRPYITYFLAHDYKIEGKNMVGQMFDPFFYFTNKEEPFNNWGEDREVVINWLEKNDIKLIVLTTNKPTYLGLIEREPDLFTKLPSESVKLYRFK</sequence>
<comment type="caution">
    <text evidence="2">The sequence shown here is derived from an EMBL/GenBank/DDBJ whole genome shotgun (WGS) entry which is preliminary data.</text>
</comment>
<feature type="transmembrane region" description="Helical" evidence="1">
    <location>
        <begin position="380"/>
        <end position="397"/>
    </location>
</feature>
<reference evidence="2 3" key="1">
    <citation type="journal article" date="2015" name="Nature">
        <title>rRNA introns, odd ribosomes, and small enigmatic genomes across a large radiation of phyla.</title>
        <authorList>
            <person name="Brown C.T."/>
            <person name="Hug L.A."/>
            <person name="Thomas B.C."/>
            <person name="Sharon I."/>
            <person name="Castelle C.J."/>
            <person name="Singh A."/>
            <person name="Wilkins M.J."/>
            <person name="Williams K.H."/>
            <person name="Banfield J.F."/>
        </authorList>
    </citation>
    <scope>NUCLEOTIDE SEQUENCE [LARGE SCALE GENOMIC DNA]</scope>
</reference>
<proteinExistence type="predicted"/>
<keyword evidence="1" id="KW-0472">Membrane</keyword>
<keyword evidence="1" id="KW-1133">Transmembrane helix</keyword>
<feature type="transmembrane region" description="Helical" evidence="1">
    <location>
        <begin position="209"/>
        <end position="225"/>
    </location>
</feature>
<keyword evidence="1" id="KW-0812">Transmembrane</keyword>
<feature type="transmembrane region" description="Helical" evidence="1">
    <location>
        <begin position="289"/>
        <end position="306"/>
    </location>
</feature>
<evidence type="ECO:0008006" key="4">
    <source>
        <dbReference type="Google" id="ProtNLM"/>
    </source>
</evidence>
<feature type="transmembrane region" description="Helical" evidence="1">
    <location>
        <begin position="127"/>
        <end position="144"/>
    </location>
</feature>
<evidence type="ECO:0000313" key="3">
    <source>
        <dbReference type="Proteomes" id="UP000034803"/>
    </source>
</evidence>
<feature type="transmembrane region" description="Helical" evidence="1">
    <location>
        <begin position="150"/>
        <end position="170"/>
    </location>
</feature>
<dbReference type="Proteomes" id="UP000034803">
    <property type="component" value="Unassembled WGS sequence"/>
</dbReference>
<gene>
    <name evidence="2" type="ORF">UR21_C0001G0006</name>
</gene>